<dbReference type="PANTHER" id="PTHR32552">
    <property type="entry name" value="FERRICHROME IRON RECEPTOR-RELATED"/>
    <property type="match status" value="1"/>
</dbReference>
<dbReference type="EMBL" id="JACCDE010000026">
    <property type="protein sequence ID" value="NYS79345.1"/>
    <property type="molecule type" value="Genomic_DNA"/>
</dbReference>
<evidence type="ECO:0000313" key="18">
    <source>
        <dbReference type="EMBL" id="NYS79345.1"/>
    </source>
</evidence>
<evidence type="ECO:0000256" key="7">
    <source>
        <dbReference type="ARBA" id="ARBA00022729"/>
    </source>
</evidence>
<dbReference type="InterPro" id="IPR000531">
    <property type="entry name" value="Beta-barrel_TonB"/>
</dbReference>
<dbReference type="InterPro" id="IPR039426">
    <property type="entry name" value="TonB-dep_rcpt-like"/>
</dbReference>
<evidence type="ECO:0000256" key="10">
    <source>
        <dbReference type="ARBA" id="ARBA00023077"/>
    </source>
</evidence>
<evidence type="ECO:0000256" key="3">
    <source>
        <dbReference type="ARBA" id="ARBA00022448"/>
    </source>
</evidence>
<evidence type="ECO:0000256" key="4">
    <source>
        <dbReference type="ARBA" id="ARBA00022452"/>
    </source>
</evidence>
<evidence type="ECO:0000259" key="16">
    <source>
        <dbReference type="Pfam" id="PF00593"/>
    </source>
</evidence>
<evidence type="ECO:0000256" key="8">
    <source>
        <dbReference type="ARBA" id="ARBA00023004"/>
    </source>
</evidence>
<evidence type="ECO:0000256" key="13">
    <source>
        <dbReference type="ARBA" id="ARBA00023237"/>
    </source>
</evidence>
<keyword evidence="9" id="KW-0406">Ion transport</keyword>
<keyword evidence="7" id="KW-0732">Signal</keyword>
<gene>
    <name evidence="18" type="ORF">HZS80_16765</name>
</gene>
<dbReference type="InterPro" id="IPR037066">
    <property type="entry name" value="Plug_dom_sf"/>
</dbReference>
<dbReference type="PANTHER" id="PTHR32552:SF68">
    <property type="entry name" value="FERRICHROME OUTER MEMBRANE TRANSPORTER_PHAGE RECEPTOR"/>
    <property type="match status" value="1"/>
</dbReference>
<evidence type="ECO:0000259" key="17">
    <source>
        <dbReference type="Pfam" id="PF07715"/>
    </source>
</evidence>
<evidence type="ECO:0000256" key="15">
    <source>
        <dbReference type="RuleBase" id="RU003357"/>
    </source>
</evidence>
<keyword evidence="11 14" id="KW-0472">Membrane</keyword>
<keyword evidence="10 15" id="KW-0798">TonB box</keyword>
<comment type="similarity">
    <text evidence="2 14 15">Belongs to the TonB-dependent receptor family.</text>
</comment>
<proteinExistence type="inferred from homology"/>
<evidence type="ECO:0000256" key="12">
    <source>
        <dbReference type="ARBA" id="ARBA00023170"/>
    </source>
</evidence>
<dbReference type="RefSeq" id="WP_035563796.1">
    <property type="nucleotide sequence ID" value="NZ_JACCDE010000026.1"/>
</dbReference>
<dbReference type="Gene3D" id="2.40.170.20">
    <property type="entry name" value="TonB-dependent receptor, beta-barrel domain"/>
    <property type="match status" value="1"/>
</dbReference>
<evidence type="ECO:0000256" key="1">
    <source>
        <dbReference type="ARBA" id="ARBA00004571"/>
    </source>
</evidence>
<dbReference type="GO" id="GO:0015891">
    <property type="term" value="P:siderophore transport"/>
    <property type="evidence" value="ECO:0007669"/>
    <property type="project" value="InterPro"/>
</dbReference>
<dbReference type="AlphaFoldDB" id="A0A7Z0LVS3"/>
<dbReference type="InterPro" id="IPR036942">
    <property type="entry name" value="Beta-barrel_TonB_sf"/>
</dbReference>
<accession>A0A7Z0LVS3</accession>
<sequence length="711" mass="78384">MTDSNSTVRRNASRVRWQQTTTAILCGTTLVSIPMLGNAQETGEGSDDNEGYRLAPIIVNAQAYADDDANSIVAQELWVGGKVATSLLDTPASVSVITEKEIEQRNASTTEEVLQYTPGVLTDYYGSDDRNDYFNIRGYQATTYRDGLTLGSMRGVREEPYAYERVEVLRGANSTLFGPADPGGSVNFVSKRPKFESFGEGYLSYGSLDAKEAGLDVGDTLNADETVAYRFTGTIRDSDREYDHSKDNNGFLMGGLAWEPTEYTSASVIFDYLKRDDTPNSGGYPLDREYDRSDFFGEPDFNYHDVERTSLTGQLTHDFNNGLTLRGNLRYSDLTDDFGYVYITDSAARVGSVVDRDYFGTDKEAQELIGNAILQYDARFDQVDSSTLVGVEYRDASTKDISIYGDAESIDLANPVFSGAPSSLYVYSSSDQDYKTKSVFLTQNLSFYDRFIVTAGVRNDSMDISSKGESWGVAFDDSDDFSETSVRGALTYRVTDEISTYVSMVESVAPPTIGVKPERGEQYEIGAKYAPFGMNALFSAAIYDLTKNDVTIAVTQDNGVIEQETVGETRVRGLDLEAKTELTDNLSLIGGYSYMESEVVRDDNASREGNEFTTVPNHTASLWTYYTLPNQNMSVGLGARYVGSYYFDAANTSKSSAATLFDAAFSYQLSKDADLAVNVSNLLDEQHVVGSATADYYNPGREITAKVSYRW</sequence>
<keyword evidence="4 14" id="KW-1134">Transmembrane beta strand</keyword>
<feature type="domain" description="TonB-dependent receptor plug" evidence="17">
    <location>
        <begin position="87"/>
        <end position="184"/>
    </location>
</feature>
<keyword evidence="13 14" id="KW-0998">Cell outer membrane</keyword>
<reference evidence="18 19" key="1">
    <citation type="journal article" date="2003" name="Extremophiles">
        <title>Halomonas glaciei sp. nov. isolated from fast ice of Adelie Land, Antarctica.</title>
        <authorList>
            <person name="Reddy G.S."/>
            <person name="Raghavan P.U."/>
            <person name="Sarita N.B."/>
            <person name="Prakash J.S."/>
            <person name="Nagesh N."/>
            <person name="Delille D."/>
            <person name="Shivaji S."/>
        </authorList>
    </citation>
    <scope>NUCLEOTIDE SEQUENCE [LARGE SCALE GENOMIC DNA]</scope>
    <source>
        <strain evidence="18 19">DD39</strain>
    </source>
</reference>
<keyword evidence="8" id="KW-0408">Iron</keyword>
<keyword evidence="19" id="KW-1185">Reference proteome</keyword>
<dbReference type="CDD" id="cd01347">
    <property type="entry name" value="ligand_gated_channel"/>
    <property type="match status" value="1"/>
</dbReference>
<keyword evidence="5" id="KW-0410">Iron transport</keyword>
<evidence type="ECO:0000256" key="11">
    <source>
        <dbReference type="ARBA" id="ARBA00023136"/>
    </source>
</evidence>
<evidence type="ECO:0000256" key="9">
    <source>
        <dbReference type="ARBA" id="ARBA00023065"/>
    </source>
</evidence>
<organism evidence="18 19">
    <name type="scientific">Vreelandella glaciei</name>
    <dbReference type="NCBI Taxonomy" id="186761"/>
    <lineage>
        <taxon>Bacteria</taxon>
        <taxon>Pseudomonadati</taxon>
        <taxon>Pseudomonadota</taxon>
        <taxon>Gammaproteobacteria</taxon>
        <taxon>Oceanospirillales</taxon>
        <taxon>Halomonadaceae</taxon>
        <taxon>Vreelandella</taxon>
    </lineage>
</organism>
<evidence type="ECO:0000256" key="6">
    <source>
        <dbReference type="ARBA" id="ARBA00022692"/>
    </source>
</evidence>
<dbReference type="PROSITE" id="PS52016">
    <property type="entry name" value="TONB_DEPENDENT_REC_3"/>
    <property type="match status" value="1"/>
</dbReference>
<dbReference type="Gene3D" id="2.170.130.10">
    <property type="entry name" value="TonB-dependent receptor, plug domain"/>
    <property type="match status" value="1"/>
</dbReference>
<dbReference type="Pfam" id="PF07715">
    <property type="entry name" value="Plug"/>
    <property type="match status" value="1"/>
</dbReference>
<dbReference type="InterPro" id="IPR010105">
    <property type="entry name" value="TonB_sidphr_rcpt"/>
</dbReference>
<keyword evidence="12 18" id="KW-0675">Receptor</keyword>
<dbReference type="GO" id="GO:0009279">
    <property type="term" value="C:cell outer membrane"/>
    <property type="evidence" value="ECO:0007669"/>
    <property type="project" value="UniProtKB-SubCell"/>
</dbReference>
<protein>
    <submittedName>
        <fullName evidence="18">TonB-dependent siderophore receptor</fullName>
    </submittedName>
</protein>
<feature type="domain" description="TonB-dependent receptor-like beta-barrel" evidence="16">
    <location>
        <begin position="258"/>
        <end position="682"/>
    </location>
</feature>
<evidence type="ECO:0000256" key="2">
    <source>
        <dbReference type="ARBA" id="ARBA00009810"/>
    </source>
</evidence>
<dbReference type="InterPro" id="IPR012910">
    <property type="entry name" value="Plug_dom"/>
</dbReference>
<comment type="subcellular location">
    <subcellularLocation>
        <location evidence="1 14">Cell outer membrane</location>
        <topology evidence="1 14">Multi-pass membrane protein</topology>
    </subcellularLocation>
</comment>
<comment type="caution">
    <text evidence="18">The sequence shown here is derived from an EMBL/GenBank/DDBJ whole genome shotgun (WGS) entry which is preliminary data.</text>
</comment>
<dbReference type="Pfam" id="PF00593">
    <property type="entry name" value="TonB_dep_Rec_b-barrel"/>
    <property type="match status" value="1"/>
</dbReference>
<evidence type="ECO:0000313" key="19">
    <source>
        <dbReference type="Proteomes" id="UP000526892"/>
    </source>
</evidence>
<dbReference type="Proteomes" id="UP000526892">
    <property type="component" value="Unassembled WGS sequence"/>
</dbReference>
<dbReference type="NCBIfam" id="TIGR01783">
    <property type="entry name" value="TonB-siderophor"/>
    <property type="match status" value="1"/>
</dbReference>
<dbReference type="SUPFAM" id="SSF56935">
    <property type="entry name" value="Porins"/>
    <property type="match status" value="1"/>
</dbReference>
<dbReference type="GO" id="GO:0015344">
    <property type="term" value="F:siderophore uptake transmembrane transporter activity"/>
    <property type="evidence" value="ECO:0007669"/>
    <property type="project" value="TreeGrafter"/>
</dbReference>
<evidence type="ECO:0000256" key="14">
    <source>
        <dbReference type="PROSITE-ProRule" id="PRU01360"/>
    </source>
</evidence>
<name>A0A7Z0LVS3_9GAMM</name>
<keyword evidence="3 14" id="KW-0813">Transport</keyword>
<evidence type="ECO:0000256" key="5">
    <source>
        <dbReference type="ARBA" id="ARBA00022496"/>
    </source>
</evidence>
<dbReference type="GO" id="GO:0038023">
    <property type="term" value="F:signaling receptor activity"/>
    <property type="evidence" value="ECO:0007669"/>
    <property type="project" value="InterPro"/>
</dbReference>
<keyword evidence="6 14" id="KW-0812">Transmembrane</keyword>